<feature type="region of interest" description="Disordered" evidence="5">
    <location>
        <begin position="1"/>
        <end position="22"/>
    </location>
</feature>
<dbReference type="Pfam" id="PF16859">
    <property type="entry name" value="TetR_C_11"/>
    <property type="match status" value="1"/>
</dbReference>
<dbReference type="SUPFAM" id="SSF48498">
    <property type="entry name" value="Tetracyclin repressor-like, C-terminal domain"/>
    <property type="match status" value="1"/>
</dbReference>
<evidence type="ECO:0000256" key="2">
    <source>
        <dbReference type="ARBA" id="ARBA00023125"/>
    </source>
</evidence>
<reference evidence="8" key="1">
    <citation type="journal article" date="2019" name="Int. J. Syst. Evol. Microbiol.">
        <title>The Global Catalogue of Microorganisms (GCM) 10K type strain sequencing project: providing services to taxonomists for standard genome sequencing and annotation.</title>
        <authorList>
            <consortium name="The Broad Institute Genomics Platform"/>
            <consortium name="The Broad Institute Genome Sequencing Center for Infectious Disease"/>
            <person name="Wu L."/>
            <person name="Ma J."/>
        </authorList>
    </citation>
    <scope>NUCLEOTIDE SEQUENCE [LARGE SCALE GENOMIC DNA]</scope>
    <source>
        <strain evidence="8">CCUG 50873</strain>
    </source>
</reference>
<dbReference type="Gene3D" id="1.10.357.10">
    <property type="entry name" value="Tetracycline Repressor, domain 2"/>
    <property type="match status" value="1"/>
</dbReference>
<keyword evidence="8" id="KW-1185">Reference proteome</keyword>
<evidence type="ECO:0000256" key="4">
    <source>
        <dbReference type="PROSITE-ProRule" id="PRU00335"/>
    </source>
</evidence>
<dbReference type="PROSITE" id="PS50977">
    <property type="entry name" value="HTH_TETR_2"/>
    <property type="match status" value="1"/>
</dbReference>
<dbReference type="InterPro" id="IPR001647">
    <property type="entry name" value="HTH_TetR"/>
</dbReference>
<evidence type="ECO:0000256" key="5">
    <source>
        <dbReference type="SAM" id="MobiDB-lite"/>
    </source>
</evidence>
<organism evidence="7 8">
    <name type="scientific">Williamsia deligens</name>
    <dbReference type="NCBI Taxonomy" id="321325"/>
    <lineage>
        <taxon>Bacteria</taxon>
        <taxon>Bacillati</taxon>
        <taxon>Actinomycetota</taxon>
        <taxon>Actinomycetes</taxon>
        <taxon>Mycobacteriales</taxon>
        <taxon>Nocardiaceae</taxon>
        <taxon>Williamsia</taxon>
    </lineage>
</organism>
<evidence type="ECO:0000313" key="7">
    <source>
        <dbReference type="EMBL" id="MFD0924346.1"/>
    </source>
</evidence>
<dbReference type="Proteomes" id="UP001597068">
    <property type="component" value="Unassembled WGS sequence"/>
</dbReference>
<dbReference type="Gene3D" id="1.10.10.60">
    <property type="entry name" value="Homeodomain-like"/>
    <property type="match status" value="1"/>
</dbReference>
<proteinExistence type="predicted"/>
<dbReference type="InterPro" id="IPR036271">
    <property type="entry name" value="Tet_transcr_reg_TetR-rel_C_sf"/>
</dbReference>
<dbReference type="InterPro" id="IPR011075">
    <property type="entry name" value="TetR_C"/>
</dbReference>
<dbReference type="PANTHER" id="PTHR30055">
    <property type="entry name" value="HTH-TYPE TRANSCRIPTIONAL REGULATOR RUTR"/>
    <property type="match status" value="1"/>
</dbReference>
<accession>A0ABW3G1K1</accession>
<dbReference type="PANTHER" id="PTHR30055:SF230">
    <property type="entry name" value="TRANSCRIPTIONAL REGULATORY PROTEIN (PROBABLY TETR-FAMILY)-RELATED"/>
    <property type="match status" value="1"/>
</dbReference>
<evidence type="ECO:0000256" key="3">
    <source>
        <dbReference type="ARBA" id="ARBA00023163"/>
    </source>
</evidence>
<evidence type="ECO:0000313" key="8">
    <source>
        <dbReference type="Proteomes" id="UP001597068"/>
    </source>
</evidence>
<evidence type="ECO:0000256" key="1">
    <source>
        <dbReference type="ARBA" id="ARBA00023015"/>
    </source>
</evidence>
<protein>
    <submittedName>
        <fullName evidence="7">TetR/AcrR family transcriptional regulator</fullName>
    </submittedName>
</protein>
<dbReference type="RefSeq" id="WP_253647609.1">
    <property type="nucleotide sequence ID" value="NZ_BAAAMO010000002.1"/>
</dbReference>
<name>A0ABW3G1K1_9NOCA</name>
<sequence length="206" mass="21856">MTPRATSSAGRNGQRGRPRDAAIDESVLQATRELLVDGGYSAVTMNAVALRAGTTKTALYRRWPSKTELVHEAVLPSGLEGITDLDDDPRLAVAQMLRWTRDRFTEPAMRAALPGIVADLRGDPAVAARILSRFAPTLAVLDTHLASARRAGAVTPTTTSMTLSQLIGGAVIVAVLIDPTAELDDAWLATMSPLIADGICLNDSLE</sequence>
<feature type="DNA-binding region" description="H-T-H motif" evidence="4">
    <location>
        <begin position="44"/>
        <end position="63"/>
    </location>
</feature>
<feature type="domain" description="HTH tetR-type" evidence="6">
    <location>
        <begin position="21"/>
        <end position="81"/>
    </location>
</feature>
<feature type="compositionally biased region" description="Polar residues" evidence="5">
    <location>
        <begin position="1"/>
        <end position="11"/>
    </location>
</feature>
<dbReference type="SUPFAM" id="SSF46689">
    <property type="entry name" value="Homeodomain-like"/>
    <property type="match status" value="1"/>
</dbReference>
<keyword evidence="1" id="KW-0805">Transcription regulation</keyword>
<dbReference type="Pfam" id="PF00440">
    <property type="entry name" value="TetR_N"/>
    <property type="match status" value="1"/>
</dbReference>
<gene>
    <name evidence="7" type="ORF">ACFQ04_01220</name>
</gene>
<dbReference type="PRINTS" id="PR00455">
    <property type="entry name" value="HTHTETR"/>
</dbReference>
<dbReference type="InterPro" id="IPR050109">
    <property type="entry name" value="HTH-type_TetR-like_transc_reg"/>
</dbReference>
<keyword evidence="3" id="KW-0804">Transcription</keyword>
<keyword evidence="2 4" id="KW-0238">DNA-binding</keyword>
<evidence type="ECO:0000259" key="6">
    <source>
        <dbReference type="PROSITE" id="PS50977"/>
    </source>
</evidence>
<comment type="caution">
    <text evidence="7">The sequence shown here is derived from an EMBL/GenBank/DDBJ whole genome shotgun (WGS) entry which is preliminary data.</text>
</comment>
<dbReference type="InterPro" id="IPR009057">
    <property type="entry name" value="Homeodomain-like_sf"/>
</dbReference>
<dbReference type="EMBL" id="JBHTIL010000001">
    <property type="protein sequence ID" value="MFD0924346.1"/>
    <property type="molecule type" value="Genomic_DNA"/>
</dbReference>